<feature type="region of interest" description="Disordered" evidence="9">
    <location>
        <begin position="1"/>
        <end position="44"/>
    </location>
</feature>
<reference evidence="12" key="1">
    <citation type="journal article" date="2019" name="Nat. Commun.">
        <title>Expansion of phycobilisome linker gene families in mesophilic red algae.</title>
        <authorList>
            <person name="Lee J."/>
            <person name="Kim D."/>
            <person name="Bhattacharya D."/>
            <person name="Yoon H.S."/>
        </authorList>
    </citation>
    <scope>NUCLEOTIDE SEQUENCE [LARGE SCALE GENOMIC DNA]</scope>
    <source>
        <strain evidence="12">CCMP 1328</strain>
    </source>
</reference>
<dbReference type="GO" id="GO:0000398">
    <property type="term" value="P:mRNA splicing, via spliceosome"/>
    <property type="evidence" value="ECO:0007669"/>
    <property type="project" value="UniProtKB-UniRule"/>
</dbReference>
<evidence type="ECO:0000313" key="11">
    <source>
        <dbReference type="EMBL" id="KAA8496966.1"/>
    </source>
</evidence>
<dbReference type="InterPro" id="IPR039974">
    <property type="entry name" value="Splicing_factor_SLU7"/>
</dbReference>
<keyword evidence="8" id="KW-0175">Coiled coil</keyword>
<keyword evidence="4 7" id="KW-0747">Spliceosome</keyword>
<evidence type="ECO:0000313" key="12">
    <source>
        <dbReference type="Proteomes" id="UP000324585"/>
    </source>
</evidence>
<keyword evidence="5 7" id="KW-0508">mRNA splicing</keyword>
<dbReference type="InterPro" id="IPR021715">
    <property type="entry name" value="Slu7_dom"/>
</dbReference>
<comment type="function">
    <text evidence="7">Involved in pre-mRNA splicing.</text>
</comment>
<evidence type="ECO:0000256" key="6">
    <source>
        <dbReference type="ARBA" id="ARBA00023242"/>
    </source>
</evidence>
<comment type="subcellular location">
    <subcellularLocation>
        <location evidence="1 7">Nucleus</location>
    </subcellularLocation>
</comment>
<evidence type="ECO:0000259" key="10">
    <source>
        <dbReference type="Pfam" id="PF11708"/>
    </source>
</evidence>
<sequence>MASSSQRVFQTRDEYKKRKELEEARRMGRVAPEVDEDGNDINPHIPQYISQAPWYLNQDGPGLKHQKKDSRGDVAHAPVGSERISTWNARRGAALTSTQPLKKFAKGACENCGASTHKARDCLERPRLKKAKLLGVSLCADDQVQDTLGMDYEGKRDQWSAFDVARYDEVIEKHQKLEERRLRALEQQRQQQQVDEVARDEFKQLASNDVVVQEKDVDTKGVTRNLRIREDTAKYLRNLSQNSAYYDPKSRSMRQDPTPQIDLNDKDYAGDAFVLHTGDVRSKAQLELHTLRANELGYEMPHLVAEPSLAELAFREFQKKREALDEARRTEILAKYGVPDAVRIGQAELHPARHESSIISVPEDGVRLGLSVPSKYQEDVLFRNHRCIWGSFYEEGRWGYQCCQQTVRNSFCTGEHGIRARMLERARLTASTLRDSNTCVPQSAGEASENPEARSKQDTKADEGDRLHV</sequence>
<feature type="region of interest" description="Disordered" evidence="9">
    <location>
        <begin position="433"/>
        <end position="469"/>
    </location>
</feature>
<keyword evidence="6 7" id="KW-0539">Nucleus</keyword>
<dbReference type="GO" id="GO:0030628">
    <property type="term" value="F:pre-mRNA 3'-splice site binding"/>
    <property type="evidence" value="ECO:0007669"/>
    <property type="project" value="UniProtKB-UniRule"/>
</dbReference>
<evidence type="ECO:0000256" key="4">
    <source>
        <dbReference type="ARBA" id="ARBA00022728"/>
    </source>
</evidence>
<dbReference type="Proteomes" id="UP000324585">
    <property type="component" value="Unassembled WGS sequence"/>
</dbReference>
<evidence type="ECO:0000256" key="5">
    <source>
        <dbReference type="ARBA" id="ARBA00023187"/>
    </source>
</evidence>
<dbReference type="PANTHER" id="PTHR12942">
    <property type="entry name" value="STEP II SPLICING FACTOR SLU7"/>
    <property type="match status" value="1"/>
</dbReference>
<gene>
    <name evidence="11" type="ORF">FVE85_0695</name>
</gene>
<feature type="compositionally biased region" description="Basic and acidic residues" evidence="9">
    <location>
        <begin position="451"/>
        <end position="469"/>
    </location>
</feature>
<protein>
    <recommendedName>
        <fullName evidence="7">Pre-mRNA-splicing factor SLU7</fullName>
    </recommendedName>
</protein>
<keyword evidence="12" id="KW-1185">Reference proteome</keyword>
<evidence type="ECO:0000256" key="7">
    <source>
        <dbReference type="RuleBase" id="RU367071"/>
    </source>
</evidence>
<comment type="subunit">
    <text evidence="7">Associated with the spliceosome.</text>
</comment>
<dbReference type="EMBL" id="VRMN01000002">
    <property type="protein sequence ID" value="KAA8496966.1"/>
    <property type="molecule type" value="Genomic_DNA"/>
</dbReference>
<dbReference type="GO" id="GO:0005681">
    <property type="term" value="C:spliceosomal complex"/>
    <property type="evidence" value="ECO:0007669"/>
    <property type="project" value="UniProtKB-UniRule"/>
</dbReference>
<dbReference type="OMA" id="KYAWESQ"/>
<evidence type="ECO:0000256" key="1">
    <source>
        <dbReference type="ARBA" id="ARBA00004123"/>
    </source>
</evidence>
<accession>A0A5J4Z023</accession>
<evidence type="ECO:0000256" key="2">
    <source>
        <dbReference type="ARBA" id="ARBA00007203"/>
    </source>
</evidence>
<feature type="coiled-coil region" evidence="8">
    <location>
        <begin position="167"/>
        <end position="195"/>
    </location>
</feature>
<evidence type="ECO:0000256" key="3">
    <source>
        <dbReference type="ARBA" id="ARBA00022664"/>
    </source>
</evidence>
<dbReference type="PANTHER" id="PTHR12942:SF2">
    <property type="entry name" value="PRE-MRNA-SPLICING FACTOR SLU7"/>
    <property type="match status" value="1"/>
</dbReference>
<comment type="caution">
    <text evidence="11">The sequence shown here is derived from an EMBL/GenBank/DDBJ whole genome shotgun (WGS) entry which is preliminary data.</text>
</comment>
<comment type="similarity">
    <text evidence="2 7">Belongs to the SLU7 family.</text>
</comment>
<dbReference type="OrthoDB" id="249612at2759"/>
<evidence type="ECO:0000256" key="8">
    <source>
        <dbReference type="SAM" id="Coils"/>
    </source>
</evidence>
<dbReference type="Pfam" id="PF11708">
    <property type="entry name" value="Slu7"/>
    <property type="match status" value="1"/>
</dbReference>
<proteinExistence type="inferred from homology"/>
<feature type="domain" description="Pre-mRNA-splicing factor SLU7" evidence="10">
    <location>
        <begin position="150"/>
        <end position="391"/>
    </location>
</feature>
<feature type="compositionally biased region" description="Basic and acidic residues" evidence="9">
    <location>
        <begin position="10"/>
        <end position="26"/>
    </location>
</feature>
<keyword evidence="3 7" id="KW-0507">mRNA processing</keyword>
<evidence type="ECO:0000256" key="9">
    <source>
        <dbReference type="SAM" id="MobiDB-lite"/>
    </source>
</evidence>
<name>A0A5J4Z023_PORPP</name>
<dbReference type="AlphaFoldDB" id="A0A5J4Z023"/>
<organism evidence="11 12">
    <name type="scientific">Porphyridium purpureum</name>
    <name type="common">Red alga</name>
    <name type="synonym">Porphyridium cruentum</name>
    <dbReference type="NCBI Taxonomy" id="35688"/>
    <lineage>
        <taxon>Eukaryota</taxon>
        <taxon>Rhodophyta</taxon>
        <taxon>Bangiophyceae</taxon>
        <taxon>Porphyridiales</taxon>
        <taxon>Porphyridiaceae</taxon>
        <taxon>Porphyridium</taxon>
    </lineage>
</organism>